<evidence type="ECO:0000313" key="2">
    <source>
        <dbReference type="Proteomes" id="UP001172386"/>
    </source>
</evidence>
<keyword evidence="2" id="KW-1185">Reference proteome</keyword>
<reference evidence="1" key="1">
    <citation type="submission" date="2022-10" db="EMBL/GenBank/DDBJ databases">
        <title>Culturing micro-colonial fungi from biological soil crusts in the Mojave desert and describing Neophaeococcomyces mojavensis, and introducing the new genera and species Taxawa tesnikishii.</title>
        <authorList>
            <person name="Kurbessoian T."/>
            <person name="Stajich J.E."/>
        </authorList>
    </citation>
    <scope>NUCLEOTIDE SEQUENCE</scope>
    <source>
        <strain evidence="1">JES_112</strain>
    </source>
</reference>
<gene>
    <name evidence="1" type="ORF">H2198_004955</name>
</gene>
<sequence length="667" mass="72692">MAEDPQPMTLQERIASLNAAHIGRAPGEAPLLATRSKPQIPVKRPIVKQKSFNLPTENTVSTLAQPAIANLPSGPPPLPSRRVPPPLPARKDFQAEERRASVVSGTGSDHIAHRVTATRTKSEEDTGRIKAPAWGDCELPPLPTKADPKQRTKSITERPKPVSRAPSTASVASTITVHSNGSRPPIPPPPLPKRKSSTESQTLSNRKVPPLPNAEVLERARKASFASNCDVLAEGPALTPPLPTRRPSVPPFQVTQAIDLMENVQASNTPPPVPKASRPNLSAIQSTKPRINGQSHTALPIVNSGCMTCRDFSSADHHASLFPRQQATCLRTLAQQLTAPFPSMTDKARAIFTWLHYNIDYNVRDFFNSDLKPSTPQSTLQTGLAVCEGYAALFTNLATHAGLESLVISGHGKGFGFNALVPGSPLPPYDGNHAWNVVKIDNDEWKLIDSCWGAGHVQGAGMPYCRKFAPDRFTQSNEEFGVDHFPNNRDHFFLPGGRTLSWEEYIQINPALWPYEFERPTFFDNAKTDYSIGKDTVSPPNRKISVHQPGTVRFSFGLFCLHWTLESHTRKGPPPVFILATGGVDGRNKMFVPLEHVKANLLGTGGDMWYADVPARELGAPGEGLTLFAVTSFGNRQNARGLTVKEFNEGVGRMAMGFVGVAAWELI</sequence>
<organism evidence="1 2">
    <name type="scientific">Neophaeococcomyces mojaviensis</name>
    <dbReference type="NCBI Taxonomy" id="3383035"/>
    <lineage>
        <taxon>Eukaryota</taxon>
        <taxon>Fungi</taxon>
        <taxon>Dikarya</taxon>
        <taxon>Ascomycota</taxon>
        <taxon>Pezizomycotina</taxon>
        <taxon>Eurotiomycetes</taxon>
        <taxon>Chaetothyriomycetidae</taxon>
        <taxon>Chaetothyriales</taxon>
        <taxon>Chaetothyriales incertae sedis</taxon>
        <taxon>Neophaeococcomyces</taxon>
    </lineage>
</organism>
<accession>A0ACC3A772</accession>
<proteinExistence type="predicted"/>
<name>A0ACC3A772_9EURO</name>
<comment type="caution">
    <text evidence="1">The sequence shown here is derived from an EMBL/GenBank/DDBJ whole genome shotgun (WGS) entry which is preliminary data.</text>
</comment>
<dbReference type="Proteomes" id="UP001172386">
    <property type="component" value="Unassembled WGS sequence"/>
</dbReference>
<protein>
    <submittedName>
        <fullName evidence="1">Uncharacterized protein</fullName>
    </submittedName>
</protein>
<evidence type="ECO:0000313" key="1">
    <source>
        <dbReference type="EMBL" id="KAJ9656496.1"/>
    </source>
</evidence>
<dbReference type="EMBL" id="JAPDRQ010000077">
    <property type="protein sequence ID" value="KAJ9656496.1"/>
    <property type="molecule type" value="Genomic_DNA"/>
</dbReference>